<dbReference type="InterPro" id="IPR015187">
    <property type="entry name" value="BRCA2_OB_1"/>
</dbReference>
<feature type="compositionally biased region" description="Polar residues" evidence="6">
    <location>
        <begin position="687"/>
        <end position="699"/>
    </location>
</feature>
<dbReference type="GO" id="GO:0005634">
    <property type="term" value="C:nucleus"/>
    <property type="evidence" value="ECO:0007669"/>
    <property type="project" value="TreeGrafter"/>
</dbReference>
<dbReference type="PROSITE" id="PS50138">
    <property type="entry name" value="BRCA2_REPEAT"/>
    <property type="match status" value="11"/>
</dbReference>
<dbReference type="Pfam" id="PF09169">
    <property type="entry name" value="BRCA-2_helical"/>
    <property type="match status" value="1"/>
</dbReference>
<feature type="domain" description="Tower" evidence="7">
    <location>
        <begin position="2413"/>
        <end position="2454"/>
    </location>
</feature>
<evidence type="ECO:0000259" key="7">
    <source>
        <dbReference type="SMART" id="SM01341"/>
    </source>
</evidence>
<dbReference type="PIRSF" id="PIRSF002397">
    <property type="entry name" value="BRCA2"/>
    <property type="match status" value="1"/>
</dbReference>
<dbReference type="FunFam" id="2.40.50.140:FF:000205">
    <property type="entry name" value="Breast cancer susceptibility protein 2"/>
    <property type="match status" value="1"/>
</dbReference>
<dbReference type="PANTHER" id="PTHR11289:SF0">
    <property type="entry name" value="BREAST CANCER TYPE 2 SUSCEPTIBILITY PROTEIN"/>
    <property type="match status" value="1"/>
</dbReference>
<proteinExistence type="predicted"/>
<dbReference type="Pfam" id="PF09104">
    <property type="entry name" value="BRCA-2_OB3"/>
    <property type="match status" value="1"/>
</dbReference>
<dbReference type="Gene3D" id="2.40.50.140">
    <property type="entry name" value="Nucleic acid-binding proteins"/>
    <property type="match status" value="3"/>
</dbReference>
<dbReference type="InterPro" id="IPR015188">
    <property type="entry name" value="BRCA2_OB_3"/>
</dbReference>
<evidence type="ECO:0000256" key="1">
    <source>
        <dbReference type="ARBA" id="ARBA00022737"/>
    </source>
</evidence>
<feature type="region of interest" description="Disordered" evidence="6">
    <location>
        <begin position="2781"/>
        <end position="2894"/>
    </location>
</feature>
<evidence type="ECO:0000313" key="8">
    <source>
        <dbReference type="EMBL" id="KAK7171990.1"/>
    </source>
</evidence>
<feature type="region of interest" description="Disordered" evidence="6">
    <location>
        <begin position="464"/>
        <end position="483"/>
    </location>
</feature>
<dbReference type="InterPro" id="IPR015525">
    <property type="entry name" value="BRCA2"/>
</dbReference>
<keyword evidence="5" id="KW-0234">DNA repair</keyword>
<dbReference type="Proteomes" id="UP001364617">
    <property type="component" value="Unassembled WGS sequence"/>
</dbReference>
<protein>
    <recommendedName>
        <fullName evidence="7">Tower domain-containing protein</fullName>
    </recommendedName>
</protein>
<comment type="caution">
    <text evidence="8">The sequence shown here is derived from an EMBL/GenBank/DDBJ whole genome shotgun (WGS) entry which is preliminary data.</text>
</comment>
<name>A0AAN9DII1_9TELE</name>
<dbReference type="Gene3D" id="6.10.70.10">
    <property type="match status" value="1"/>
</dbReference>
<reference evidence="8 9" key="1">
    <citation type="submission" date="2024-02" db="EMBL/GenBank/DDBJ databases">
        <title>Chromosome-level genome assembly of the Eurasian Minnow (Phoxinus phoxinus).</title>
        <authorList>
            <person name="Oriowo T.O."/>
            <person name="Martin S."/>
            <person name="Stange M."/>
            <person name="Chrysostomakis Y."/>
            <person name="Brown T."/>
            <person name="Winkler S."/>
            <person name="Kukowka S."/>
            <person name="Myers E.W."/>
            <person name="Bohne A."/>
        </authorList>
    </citation>
    <scope>NUCLEOTIDE SEQUENCE [LARGE SCALE GENOMIC DNA]</scope>
    <source>
        <strain evidence="8">ZFMK-TIS-60720</strain>
        <tissue evidence="8">Whole Organism</tissue>
    </source>
</reference>
<feature type="compositionally biased region" description="Polar residues" evidence="6">
    <location>
        <begin position="2781"/>
        <end position="2804"/>
    </location>
</feature>
<dbReference type="SMART" id="SM01341">
    <property type="entry name" value="Tower"/>
    <property type="match status" value="1"/>
</dbReference>
<dbReference type="Pfam" id="PF00634">
    <property type="entry name" value="BRCA2"/>
    <property type="match status" value="10"/>
</dbReference>
<sequence length="2911" mass="320951">MFDNFYHQIDKELGPLNPDWFEELTAKASRDEGRPDSLEAEQEEDTVKAPETSALASQLYSTPKIFKQQHFQSPDSIPNEESPYGVANADLSTFPWAESSPCLFGSAKDRLDRSCEKPRECFDLLETPKRSLTRSAKLISESLGAQINPDLSWTSSFNTPSSLTPTVILPKTEDRGPSSSGLKDKEAIFVRKLFPSLSKVSASTASLNDATLNQDAKSETIQIDNLGENPVCSPKASLDTSALWKQTVPNAIEDGDVRTTVQNVLNGAEDALSIFFSNSTSTLRRIKTKERIRRRISDSSKDVKSLVLTTEPEETLKADVETKSPNKNKDIIQWTPLSLSESILNGGCSGASLINNHNTVASTETNGCTVFNCTGESSQTFSQSVRLRSYPEEAERQKTLLDKSPAFMLTRKSRRFVYQVPSSDLSKTVIEHKAALPVCLDHTVKENSSVEKKSSDLNKSRFASENAINNQTQPEAVEPLSTEPHDFNYGLDMTQLSKAFAEDFTQEIRPGLLLDVPVKSDQNGQVQPEAEFEENKVGNHNDISNLEEMSVNSANKSTLMLTTFDISHDSGCPTTFSDLDGTTASCTDIKECCPTFQTANNKAIFVPSEAVMKAKASLDEAVWDGLSITLNQTTPKHYQTIETMCKSVSGSTNATRSPVGQFIFPNHASITCVSDAPKSDSPKSFKMNISSYSSPQSNESDYKTGSKRNSTALDVSLQTETHLKEKLWRDSSKCINQKLDFKRSAERQTVSNINSTHKPTAVDSSRDDVEKNGTLTASQKADVTELCNLLEEANSQHEFTQFKPTNLGSENNTTTEREWDPDIVNGIDFDDSFNCDFVKGKHPVKKDSSSVNSSDHIQTVDAAKLCTMSKETRNGTVTEDNSLVDGLKNVLSNFTDNTQFHCLGFKTAEGKLISISEKSLNKANNFFEEDDQELKVDFGVIKSEYSEKKLSANTSDSISTENKTHNVKNLHFGCVYVNAACKEINKQVAGNAGMDQNCLGEKTDVVCVDSNSHFGFITAKGAKLKVPEKAFLQARKLNDVDSLESQTYVLTLHASGKHDASMSTTSLQKTKAVSWSEPSIKMNQPESVVVNQISDVPDIPSFSSENVFQEQKSSNDAKEFCANIFPSETFVPQSGQGYGFQTASGKGVSVSASALKKAKGIFKDCDSNITSLESANMEGKNDKLVEIIEQTNASISNCKSVSFSNVVNAKTVLRDTDLINEFSLQSSLDQQPPQEKVCEKKVIQNEFSKHLSELLPLNGNCGFSTASGKKVSISAGALQRAKDVFSETVDGTSCAISSPKTKQVVDNQTDYISSREHKGLSTEGGMKVAVSPTGLQRATYLFKDCEKESLSSKDLQPQNCKGFNNVSEKTLIKVKPAFAGSSDVPFSHEPETGNPSGKTVGFSTAGGKKVAISATALQRTKSLFNDCEEVVASGSLQHQACKGFSTASGKDVTVSENALSEVRAAFAGCEDASYSHEPKNSSGNNVGFSTAGGKKVAISANALKKAKSLFNNCEEENLASGSLQDQGCKGFSTASGKDVSVSENALREVRAVFAGCEDASFSHEPKNSSGNNVGFSTAGGKKVAISANALQKAKSLFNNCEEENLASGSLQDQGCKGFSTASGKDVAVSENALREVRATFAGCEDASFSHEPKNSSGSNVGFSTAGGKKVAISATALHMAKSLFKVCEEENVASMELSSEKVLPQTKSSHRKSEDIVDENLKFEQLKKKNCGFSTASGKGVSVSKVDLEEASKLFRDCDAQVTATDNHLLQSDFSKRCTQYKERRTETTLHPLPSKVTQNIPAQLDLNSLDFNSCTDTQQEYFEQEAMACTEALLADDDLNESAKLVMSEGTDNQQSLFIHDRQIQGSFDQNRRRKRQFDSCSIADSGQPPLKRQLLSEFDQTLDAKFSGLKPLKSCPNGTLKDRRVFKYNVLLKPNVTAPDWHHEGEKSNDLEKHCSTVSVQNRCNSDTKGGVFMPPIQEVMMTGTSICQNVSKVSSGFMPLFKKENEEKNDHINQMDQKMKASTSHSDSDLHEGFKPRSTTSVESVVKIINSEEKDTEAWQETLDLARDMQDMRLRKKKRQTIRPLPGSLYLAKTSGVPRIGLRFAVGCKCPGQYTQEELYHHGVHQKVSNITSENAESFRFDCYDFFKRELLIESGSVQLADGGWLVPDSKGTVGKDEFYSALCDTPGVDPKLISDAWVFNHYQWIVWKRASMERTFPVLMGSLCLTPEQVLLQLKFRYDVEVDHSQRSALRRIMERDDTPAKTLVLCVCGVAKTCQNSEKPVKDEKTPNAKMESCVIWLTDGWYAIKGMLDPPLSAMLNKGRLRIGEKIVTSGAELVGSQEACSPLEAPESLMLKISANSTRRARWDTKLGYYRDPRPIRLQLSSLYPAGGGVSCVNIVVLRSYPTQWMEKKPNGVFIFRNDRAEEREARKHSTSKHKSMDLVISKIQTQFEKEMEGNKKGRRQRRTFSRHEIEALQDGEELHEAMEQDPAIETHVSERQMEALSKYRRCLEERSQAELQERVHKAVMEAQEAEGGCPNRDVTPVWKLSISDANDLQNDRVYTLNIWRPSRDLYGLLREGHRYRAYHLATSEGKKRSGIAHIQLTATKKTLFQDIEVSPEWLHQHFRARECVRFRELQNSQFSSPCGEVDIVGYIVSIVGKQGNCPVLHLVDGNFDLVSVRTYSSLEQLAVEELVKPRALIALSNLQVRPLSGPVPSLYAGEHALFSVNPKESHLQEAVAHLKTFVQTCEEFFSIAEEKVSDVVPSGVLDCFQSPRTPSVQSYPKINGRVTPQQKSSGFSPFTPLNRRTPVSASNSEGKDPKNLKRRQGLDYLSRIPSPPPITPLKTRASPCVSNTFNPPRRSVTPKPPQNESPRASRPPPGEEKWVHDEELVMIDTQALLDGLRVG</sequence>
<dbReference type="GO" id="GO:0000724">
    <property type="term" value="P:double-strand break repair via homologous recombination"/>
    <property type="evidence" value="ECO:0007669"/>
    <property type="project" value="InterPro"/>
</dbReference>
<evidence type="ECO:0000256" key="5">
    <source>
        <dbReference type="ARBA" id="ARBA00023204"/>
    </source>
</evidence>
<dbReference type="CDD" id="cd04494">
    <property type="entry name" value="BRCA2DBD_OB2"/>
    <property type="match status" value="1"/>
</dbReference>
<gene>
    <name evidence="8" type="ORF">R3I93_004321</name>
</gene>
<dbReference type="GO" id="GO:0003677">
    <property type="term" value="F:DNA binding"/>
    <property type="evidence" value="ECO:0007669"/>
    <property type="project" value="UniProtKB-KW"/>
</dbReference>
<dbReference type="InterPro" id="IPR048262">
    <property type="entry name" value="BRCA2_OB_2_dom"/>
</dbReference>
<keyword evidence="2" id="KW-0227">DNA damage</keyword>
<dbReference type="CDD" id="cd04495">
    <property type="entry name" value="BRCA2DBD_OB3"/>
    <property type="match status" value="1"/>
</dbReference>
<dbReference type="InterPro" id="IPR036315">
    <property type="entry name" value="BRCA2_hlx_sf"/>
</dbReference>
<dbReference type="InterPro" id="IPR055077">
    <property type="entry name" value="BRCA2_TR2"/>
</dbReference>
<dbReference type="InterPro" id="IPR015205">
    <property type="entry name" value="Tower_dom"/>
</dbReference>
<dbReference type="InterPro" id="IPR015252">
    <property type="entry name" value="BRCA2_hlx"/>
</dbReference>
<dbReference type="PANTHER" id="PTHR11289">
    <property type="entry name" value="BREAST CANCER TYPE 2 SUSCEPTIBILITY PROTEIN BRCA2"/>
    <property type="match status" value="1"/>
</dbReference>
<accession>A0AAN9DII1</accession>
<keyword evidence="3" id="KW-0238">DNA-binding</keyword>
<dbReference type="SUPFAM" id="SSF50249">
    <property type="entry name" value="Nucleic acid-binding proteins"/>
    <property type="match status" value="3"/>
</dbReference>
<dbReference type="Pfam" id="PF21318">
    <property type="entry name" value="BRCA2DBD_OB2"/>
    <property type="match status" value="1"/>
</dbReference>
<dbReference type="InterPro" id="IPR012340">
    <property type="entry name" value="NA-bd_OB-fold"/>
</dbReference>
<dbReference type="SUPFAM" id="SSF81878">
    <property type="entry name" value="BRCA2 tower domain"/>
    <property type="match status" value="1"/>
</dbReference>
<feature type="region of interest" description="Disordered" evidence="6">
    <location>
        <begin position="675"/>
        <end position="707"/>
    </location>
</feature>
<feature type="compositionally biased region" description="Polar residues" evidence="6">
    <location>
        <begin position="464"/>
        <end position="474"/>
    </location>
</feature>
<keyword evidence="9" id="KW-1185">Reference proteome</keyword>
<dbReference type="CDD" id="cd04493">
    <property type="entry name" value="BRCA2DBD_OB1"/>
    <property type="match status" value="1"/>
</dbReference>
<keyword evidence="1" id="KW-0677">Repeat</keyword>
<organism evidence="8 9">
    <name type="scientific">Phoxinus phoxinus</name>
    <name type="common">Eurasian minnow</name>
    <dbReference type="NCBI Taxonomy" id="58324"/>
    <lineage>
        <taxon>Eukaryota</taxon>
        <taxon>Metazoa</taxon>
        <taxon>Chordata</taxon>
        <taxon>Craniata</taxon>
        <taxon>Vertebrata</taxon>
        <taxon>Euteleostomi</taxon>
        <taxon>Actinopterygii</taxon>
        <taxon>Neopterygii</taxon>
        <taxon>Teleostei</taxon>
        <taxon>Ostariophysi</taxon>
        <taxon>Cypriniformes</taxon>
        <taxon>Leuciscidae</taxon>
        <taxon>Phoxininae</taxon>
        <taxon>Phoxinus</taxon>
    </lineage>
</organism>
<evidence type="ECO:0000313" key="9">
    <source>
        <dbReference type="Proteomes" id="UP001364617"/>
    </source>
</evidence>
<dbReference type="SUPFAM" id="SSF81872">
    <property type="entry name" value="BRCA2 helical domain"/>
    <property type="match status" value="1"/>
</dbReference>
<evidence type="ECO:0000256" key="2">
    <source>
        <dbReference type="ARBA" id="ARBA00022763"/>
    </source>
</evidence>
<feature type="region of interest" description="Disordered" evidence="6">
    <location>
        <begin position="747"/>
        <end position="770"/>
    </location>
</feature>
<evidence type="ECO:0000256" key="4">
    <source>
        <dbReference type="ARBA" id="ARBA00023172"/>
    </source>
</evidence>
<evidence type="ECO:0000256" key="6">
    <source>
        <dbReference type="SAM" id="MobiDB-lite"/>
    </source>
</evidence>
<feature type="compositionally biased region" description="Polar residues" evidence="6">
    <location>
        <begin position="747"/>
        <end position="758"/>
    </location>
</feature>
<dbReference type="Pfam" id="PF09103">
    <property type="entry name" value="BRCA-2_OB1"/>
    <property type="match status" value="1"/>
</dbReference>
<feature type="compositionally biased region" description="Basic and acidic residues" evidence="6">
    <location>
        <begin position="2885"/>
        <end position="2894"/>
    </location>
</feature>
<feature type="region of interest" description="Disordered" evidence="6">
    <location>
        <begin position="26"/>
        <end position="50"/>
    </location>
</feature>
<dbReference type="Pfam" id="PF22687">
    <property type="entry name" value="BRCA2_TR2"/>
    <property type="match status" value="1"/>
</dbReference>
<dbReference type="GO" id="GO:0006355">
    <property type="term" value="P:regulation of DNA-templated transcription"/>
    <property type="evidence" value="ECO:0007669"/>
    <property type="project" value="TreeGrafter"/>
</dbReference>
<evidence type="ECO:0000256" key="3">
    <source>
        <dbReference type="ARBA" id="ARBA00023125"/>
    </source>
</evidence>
<keyword evidence="4" id="KW-0233">DNA recombination</keyword>
<dbReference type="EMBL" id="JAYKXH010000004">
    <property type="protein sequence ID" value="KAK7171990.1"/>
    <property type="molecule type" value="Genomic_DNA"/>
</dbReference>
<dbReference type="InterPro" id="IPR002093">
    <property type="entry name" value="BRCA2_repeat"/>
</dbReference>
<dbReference type="Pfam" id="PF09121">
    <property type="entry name" value="Tower"/>
    <property type="match status" value="1"/>
</dbReference>
<feature type="compositionally biased region" description="Basic and acidic residues" evidence="6">
    <location>
        <begin position="26"/>
        <end position="37"/>
    </location>
</feature>